<dbReference type="Gene3D" id="3.40.50.11420">
    <property type="match status" value="1"/>
</dbReference>
<sequence>MEKTPMAMRKHVAIFGDTNVGKSTLFNKLLGQEAAIVSDVSGTTTDPVTKAMELIPYGPIALIDTAGLGDKSVLGEQREAKTLEIIKRTDLILYVQDVSCENVLNPRPIDKNIPTIFVFTKCDLANAKTLNSASAKYPDSVLIFDYNEKSMDSLRNKMVEELTKQERDDETLIGKLLPKDSSLVLVCPIDSEAPKGRLIQPQVQLIRDCLDHNMKAYVTNEVTLSAALEDLKRVDLVVTDSQAFKTVDKIVPKEIKLTSFSMLLAYQKGNFRQLLDGAAAIDKLSADSKVLVLEGCTHNTSHEDIGKVKIPALIKNYLGGETPEYEFYTGYNLPGSFSDYDLIIQCGMCMVNKKEVVSRLKEAEEASVPVTNYGIALAKLSGILDRACEIFAEED</sequence>
<dbReference type="GO" id="GO:0002098">
    <property type="term" value="P:tRNA wobble uridine modification"/>
    <property type="evidence" value="ECO:0007669"/>
    <property type="project" value="TreeGrafter"/>
</dbReference>
<dbReference type="GeneID" id="98063425"/>
<dbReference type="PANTHER" id="PTHR42714:SF6">
    <property type="entry name" value="TRANSLATION INITIATION FACTOR IF-2"/>
    <property type="match status" value="1"/>
</dbReference>
<dbReference type="SUPFAM" id="SSF52540">
    <property type="entry name" value="P-loop containing nucleoside triphosphate hydrolases"/>
    <property type="match status" value="1"/>
</dbReference>
<dbReference type="InterPro" id="IPR027417">
    <property type="entry name" value="P-loop_NTPase"/>
</dbReference>
<evidence type="ECO:0000259" key="4">
    <source>
        <dbReference type="Pfam" id="PF18128"/>
    </source>
</evidence>
<feature type="domain" description="G" evidence="3">
    <location>
        <begin position="11"/>
        <end position="120"/>
    </location>
</feature>
<dbReference type="GO" id="GO:0005525">
    <property type="term" value="F:GTP binding"/>
    <property type="evidence" value="ECO:0007669"/>
    <property type="project" value="UniProtKB-KW"/>
</dbReference>
<dbReference type="NCBIfam" id="TIGR00231">
    <property type="entry name" value="small_GTP"/>
    <property type="match status" value="1"/>
</dbReference>
<feature type="domain" description="Hydrogen maturase F dimerization" evidence="4">
    <location>
        <begin position="172"/>
        <end position="269"/>
    </location>
</feature>
<dbReference type="KEGG" id="mpec:B9O19_02052"/>
<dbReference type="PANTHER" id="PTHR42714">
    <property type="entry name" value="TRNA MODIFICATION GTPASE GTPBP3"/>
    <property type="match status" value="1"/>
</dbReference>
<evidence type="ECO:0000256" key="1">
    <source>
        <dbReference type="ARBA" id="ARBA00022741"/>
    </source>
</evidence>
<gene>
    <name evidence="6" type="ORF">B9O19_02052</name>
</gene>
<protein>
    <submittedName>
        <fullName evidence="6">Small GTP-binding protein</fullName>
    </submittedName>
</protein>
<proteinExistence type="predicted"/>
<dbReference type="Pfam" id="PF18128">
    <property type="entry name" value="HydF_dimer"/>
    <property type="match status" value="1"/>
</dbReference>
<name>A0A2K9P4L9_9FIRM</name>
<dbReference type="InterPro" id="IPR040644">
    <property type="entry name" value="HydF_tetramer"/>
</dbReference>
<dbReference type="EMBL" id="CP020991">
    <property type="protein sequence ID" value="AUO20194.1"/>
    <property type="molecule type" value="Genomic_DNA"/>
</dbReference>
<keyword evidence="1" id="KW-0547">Nucleotide-binding</keyword>
<dbReference type="InterPro" id="IPR005225">
    <property type="entry name" value="Small_GTP-bd"/>
</dbReference>
<dbReference type="AlphaFoldDB" id="A0A2K9P4L9"/>
<organism evidence="6 7">
    <name type="scientific">Monoglobus pectinilyticus</name>
    <dbReference type="NCBI Taxonomy" id="1981510"/>
    <lineage>
        <taxon>Bacteria</taxon>
        <taxon>Bacillati</taxon>
        <taxon>Bacillota</taxon>
        <taxon>Clostridia</taxon>
        <taxon>Monoglobales</taxon>
        <taxon>Monoglobaceae</taxon>
        <taxon>Monoglobus</taxon>
    </lineage>
</organism>
<dbReference type="InterPro" id="IPR006073">
    <property type="entry name" value="GTP-bd"/>
</dbReference>
<dbReference type="GO" id="GO:0005737">
    <property type="term" value="C:cytoplasm"/>
    <property type="evidence" value="ECO:0007669"/>
    <property type="project" value="TreeGrafter"/>
</dbReference>
<evidence type="ECO:0000313" key="6">
    <source>
        <dbReference type="EMBL" id="AUO20194.1"/>
    </source>
</evidence>
<dbReference type="Pfam" id="PF18133">
    <property type="entry name" value="HydF_tetramer"/>
    <property type="match status" value="1"/>
</dbReference>
<evidence type="ECO:0000259" key="3">
    <source>
        <dbReference type="Pfam" id="PF01926"/>
    </source>
</evidence>
<dbReference type="PRINTS" id="PR00326">
    <property type="entry name" value="GTP1OBG"/>
</dbReference>
<evidence type="ECO:0000313" key="7">
    <source>
        <dbReference type="Proteomes" id="UP000235589"/>
    </source>
</evidence>
<dbReference type="InterPro" id="IPR023873">
    <property type="entry name" value="FeFe-hyd_GTPase_HydF"/>
</dbReference>
<dbReference type="OrthoDB" id="9811338at2"/>
<accession>A0A2K9P4L9</accession>
<evidence type="ECO:0000259" key="5">
    <source>
        <dbReference type="Pfam" id="PF18133"/>
    </source>
</evidence>
<dbReference type="Gene3D" id="3.40.50.300">
    <property type="entry name" value="P-loop containing nucleotide triphosphate hydrolases"/>
    <property type="match status" value="1"/>
</dbReference>
<dbReference type="CDD" id="cd00880">
    <property type="entry name" value="Era_like"/>
    <property type="match status" value="1"/>
</dbReference>
<dbReference type="Proteomes" id="UP000235589">
    <property type="component" value="Chromosome"/>
</dbReference>
<dbReference type="Gene3D" id="3.40.50.11410">
    <property type="match status" value="1"/>
</dbReference>
<dbReference type="GO" id="GO:0030488">
    <property type="term" value="P:tRNA methylation"/>
    <property type="evidence" value="ECO:0007669"/>
    <property type="project" value="TreeGrafter"/>
</dbReference>
<dbReference type="Pfam" id="PF01926">
    <property type="entry name" value="MMR_HSR1"/>
    <property type="match status" value="1"/>
</dbReference>
<feature type="domain" description="Hydrogen maturase F tetramerization" evidence="5">
    <location>
        <begin position="273"/>
        <end position="389"/>
    </location>
</feature>
<reference evidence="6 7" key="1">
    <citation type="submission" date="2017-04" db="EMBL/GenBank/DDBJ databases">
        <title>Monoglobus pectinilyticus 14 draft genome.</title>
        <authorList>
            <person name="Kim C."/>
            <person name="Rosendale D.I."/>
            <person name="Kelly W.J."/>
            <person name="Tannock G.W."/>
            <person name="Patchett M.L."/>
            <person name="Jordens J.Z."/>
        </authorList>
    </citation>
    <scope>NUCLEOTIDE SEQUENCE [LARGE SCALE GENOMIC DNA]</scope>
    <source>
        <strain evidence="6 7">14</strain>
    </source>
</reference>
<evidence type="ECO:0000256" key="2">
    <source>
        <dbReference type="ARBA" id="ARBA00023134"/>
    </source>
</evidence>
<keyword evidence="2" id="KW-0342">GTP-binding</keyword>
<dbReference type="RefSeq" id="WP_102366324.1">
    <property type="nucleotide sequence ID" value="NZ_CP020991.1"/>
</dbReference>
<dbReference type="InterPro" id="IPR041606">
    <property type="entry name" value="HydF_dimer"/>
</dbReference>
<dbReference type="NCBIfam" id="TIGR03918">
    <property type="entry name" value="GTP_HydF"/>
    <property type="match status" value="1"/>
</dbReference>
<keyword evidence="7" id="KW-1185">Reference proteome</keyword>